<evidence type="ECO:0000256" key="1">
    <source>
        <dbReference type="ARBA" id="ARBA00009375"/>
    </source>
</evidence>
<dbReference type="GO" id="GO:0003723">
    <property type="term" value="F:RNA binding"/>
    <property type="evidence" value="ECO:0007669"/>
    <property type="project" value="InterPro"/>
</dbReference>
<dbReference type="GO" id="GO:0160147">
    <property type="term" value="F:tRNA pseudouridine(38-40) synthase activity"/>
    <property type="evidence" value="ECO:0007669"/>
    <property type="project" value="UniProtKB-EC"/>
</dbReference>
<comment type="catalytic activity">
    <reaction evidence="4 7">
        <text>uridine(38/39/40) in tRNA = pseudouridine(38/39/40) in tRNA</text>
        <dbReference type="Rhea" id="RHEA:22376"/>
        <dbReference type="Rhea" id="RHEA-COMP:10085"/>
        <dbReference type="Rhea" id="RHEA-COMP:10087"/>
        <dbReference type="ChEBI" id="CHEBI:65314"/>
        <dbReference type="ChEBI" id="CHEBI:65315"/>
        <dbReference type="EC" id="5.4.99.12"/>
    </reaction>
</comment>
<dbReference type="InterPro" id="IPR020097">
    <property type="entry name" value="PsdUridine_synth_TruA_a/b_dom"/>
</dbReference>
<dbReference type="GO" id="GO:0031119">
    <property type="term" value="P:tRNA pseudouridine synthesis"/>
    <property type="evidence" value="ECO:0007669"/>
    <property type="project" value="UniProtKB-UniRule"/>
</dbReference>
<evidence type="ECO:0000259" key="8">
    <source>
        <dbReference type="Pfam" id="PF01416"/>
    </source>
</evidence>
<keyword evidence="2 4" id="KW-0819">tRNA processing</keyword>
<evidence type="ECO:0000256" key="2">
    <source>
        <dbReference type="ARBA" id="ARBA00022694"/>
    </source>
</evidence>
<proteinExistence type="inferred from homology"/>
<dbReference type="FunFam" id="3.30.70.580:FF:000001">
    <property type="entry name" value="tRNA pseudouridine synthase A"/>
    <property type="match status" value="1"/>
</dbReference>
<evidence type="ECO:0000256" key="4">
    <source>
        <dbReference type="HAMAP-Rule" id="MF_00171"/>
    </source>
</evidence>
<sequence>MRGKKYFCSQLNTQRFFIELSYDGTAYHGWQTQPNSVTVQQELDKALSVFFRQPVASLGCGRTDAGVHASKFFAHADLKDVTETAAANALGSINALLPYAIAVKRIFAVEAEAHARFDATARSYEYHFHFCKDPFKLNRSWLYKAPLDVAAMNAAAASLLNFTDFTSFSKTNTDTATNNCKITEAWFRETDEGLIFRISADRFLRNMVRAIVGTLVQVGRKEIGLGDFTSIVESKNRSRAGQSVPACGLYLVNIIYPFVN</sequence>
<dbReference type="InterPro" id="IPR020095">
    <property type="entry name" value="PsdUridine_synth_TruA_C"/>
</dbReference>
<dbReference type="Proteomes" id="UP000320300">
    <property type="component" value="Unassembled WGS sequence"/>
</dbReference>
<feature type="domain" description="Pseudouridine synthase I TruA alpha/beta" evidence="8">
    <location>
        <begin position="162"/>
        <end position="257"/>
    </location>
</feature>
<dbReference type="SUPFAM" id="SSF55120">
    <property type="entry name" value="Pseudouridine synthase"/>
    <property type="match status" value="1"/>
</dbReference>
<dbReference type="CDD" id="cd02570">
    <property type="entry name" value="PseudoU_synth_EcTruA"/>
    <property type="match status" value="1"/>
</dbReference>
<evidence type="ECO:0000256" key="7">
    <source>
        <dbReference type="RuleBase" id="RU003792"/>
    </source>
</evidence>
<organism evidence="9 10">
    <name type="scientific">Pedobacter westerhofensis</name>
    <dbReference type="NCBI Taxonomy" id="425512"/>
    <lineage>
        <taxon>Bacteria</taxon>
        <taxon>Pseudomonadati</taxon>
        <taxon>Bacteroidota</taxon>
        <taxon>Sphingobacteriia</taxon>
        <taxon>Sphingobacteriales</taxon>
        <taxon>Sphingobacteriaceae</taxon>
        <taxon>Pedobacter</taxon>
    </lineage>
</organism>
<dbReference type="PIRSF" id="PIRSF001430">
    <property type="entry name" value="tRNA_psdUrid_synth"/>
    <property type="match status" value="1"/>
</dbReference>
<dbReference type="Gene3D" id="3.30.70.660">
    <property type="entry name" value="Pseudouridine synthase I, catalytic domain, C-terminal subdomain"/>
    <property type="match status" value="1"/>
</dbReference>
<feature type="active site" description="Nucleophile" evidence="4 5">
    <location>
        <position position="64"/>
    </location>
</feature>
<reference evidence="9 10" key="1">
    <citation type="submission" date="2017-05" db="EMBL/GenBank/DDBJ databases">
        <authorList>
            <person name="Varghese N."/>
            <person name="Submissions S."/>
        </authorList>
    </citation>
    <scope>NUCLEOTIDE SEQUENCE [LARGE SCALE GENOMIC DNA]</scope>
    <source>
        <strain evidence="9 10">DSM 19036</strain>
    </source>
</reference>
<keyword evidence="10" id="KW-1185">Reference proteome</keyword>
<dbReference type="PANTHER" id="PTHR11142:SF0">
    <property type="entry name" value="TRNA PSEUDOURIDINE SYNTHASE-LIKE 1"/>
    <property type="match status" value="1"/>
</dbReference>
<protein>
    <recommendedName>
        <fullName evidence="4">tRNA pseudouridine synthase A</fullName>
        <ecNumber evidence="4">5.4.99.12</ecNumber>
    </recommendedName>
    <alternativeName>
        <fullName evidence="4">tRNA pseudouridine(38-40) synthase</fullName>
    </alternativeName>
    <alternativeName>
        <fullName evidence="4">tRNA pseudouridylate synthase I</fullName>
    </alternativeName>
    <alternativeName>
        <fullName evidence="4">tRNA-uridine isomerase I</fullName>
    </alternativeName>
</protein>
<dbReference type="NCBIfam" id="TIGR00071">
    <property type="entry name" value="hisT_truA"/>
    <property type="match status" value="1"/>
</dbReference>
<dbReference type="InterPro" id="IPR020094">
    <property type="entry name" value="TruA/RsuA/RluB/E/F_N"/>
</dbReference>
<dbReference type="InterPro" id="IPR020103">
    <property type="entry name" value="PsdUridine_synth_cat_dom_sf"/>
</dbReference>
<feature type="binding site" evidence="4 6">
    <location>
        <position position="124"/>
    </location>
    <ligand>
        <name>substrate</name>
    </ligand>
</feature>
<dbReference type="EC" id="5.4.99.12" evidence="4"/>
<dbReference type="AlphaFoldDB" id="A0A521DE21"/>
<evidence type="ECO:0000313" key="10">
    <source>
        <dbReference type="Proteomes" id="UP000320300"/>
    </source>
</evidence>
<evidence type="ECO:0000256" key="3">
    <source>
        <dbReference type="ARBA" id="ARBA00023235"/>
    </source>
</evidence>
<dbReference type="HAMAP" id="MF_00171">
    <property type="entry name" value="TruA"/>
    <property type="match status" value="1"/>
</dbReference>
<dbReference type="Pfam" id="PF01416">
    <property type="entry name" value="PseudoU_synth_1"/>
    <property type="match status" value="1"/>
</dbReference>
<comment type="similarity">
    <text evidence="1 4 7">Belongs to the tRNA pseudouridine synthase TruA family.</text>
</comment>
<dbReference type="Gene3D" id="3.30.70.580">
    <property type="entry name" value="Pseudouridine synthase I, catalytic domain, N-terminal subdomain"/>
    <property type="match status" value="1"/>
</dbReference>
<comment type="subunit">
    <text evidence="4">Homodimer.</text>
</comment>
<dbReference type="InterPro" id="IPR001406">
    <property type="entry name" value="PsdUridine_synth_TruA"/>
</dbReference>
<evidence type="ECO:0000256" key="6">
    <source>
        <dbReference type="PIRSR" id="PIRSR001430-2"/>
    </source>
</evidence>
<evidence type="ECO:0000256" key="5">
    <source>
        <dbReference type="PIRSR" id="PIRSR001430-1"/>
    </source>
</evidence>
<evidence type="ECO:0000313" key="9">
    <source>
        <dbReference type="EMBL" id="SMO69210.1"/>
    </source>
</evidence>
<keyword evidence="3 4" id="KW-0413">Isomerase</keyword>
<name>A0A521DE21_9SPHI</name>
<comment type="caution">
    <text evidence="4">Lacks conserved residue(s) required for the propagation of feature annotation.</text>
</comment>
<gene>
    <name evidence="4" type="primary">truA</name>
    <name evidence="9" type="ORF">SAMN06265348_105197</name>
</gene>
<comment type="function">
    <text evidence="4">Formation of pseudouridine at positions 38, 39 and 40 in the anticodon stem and loop of transfer RNAs.</text>
</comment>
<dbReference type="PANTHER" id="PTHR11142">
    <property type="entry name" value="PSEUDOURIDYLATE SYNTHASE"/>
    <property type="match status" value="1"/>
</dbReference>
<dbReference type="EMBL" id="FXTN01000005">
    <property type="protein sequence ID" value="SMO69210.1"/>
    <property type="molecule type" value="Genomic_DNA"/>
</dbReference>
<accession>A0A521DE21</accession>